<dbReference type="Gene3D" id="3.60.21.10">
    <property type="match status" value="1"/>
</dbReference>
<keyword evidence="7" id="KW-1185">Reference proteome</keyword>
<dbReference type="eggNOG" id="COG1409">
    <property type="taxonomic scope" value="Bacteria"/>
</dbReference>
<dbReference type="InterPro" id="IPR004843">
    <property type="entry name" value="Calcineurin-like_PHP"/>
</dbReference>
<dbReference type="InterPro" id="IPR029052">
    <property type="entry name" value="Metallo-depent_PP-like"/>
</dbReference>
<keyword evidence="3" id="KW-0408">Iron</keyword>
<comment type="similarity">
    <text evidence="4">Belongs to the cyclic nucleotide phosphodiesterase class-III family.</text>
</comment>
<dbReference type="EMBL" id="BAED01000050">
    <property type="protein sequence ID" value="GAB06261.1"/>
    <property type="molecule type" value="Genomic_DNA"/>
</dbReference>
<evidence type="ECO:0000256" key="3">
    <source>
        <dbReference type="ARBA" id="ARBA00023004"/>
    </source>
</evidence>
<evidence type="ECO:0000256" key="2">
    <source>
        <dbReference type="ARBA" id="ARBA00022801"/>
    </source>
</evidence>
<organism evidence="6 7">
    <name type="scientific">Gordonia amarae NBRC 15530</name>
    <dbReference type="NCBI Taxonomy" id="1075090"/>
    <lineage>
        <taxon>Bacteria</taxon>
        <taxon>Bacillati</taxon>
        <taxon>Actinomycetota</taxon>
        <taxon>Actinomycetes</taxon>
        <taxon>Mycobacteriales</taxon>
        <taxon>Gordoniaceae</taxon>
        <taxon>Gordonia</taxon>
    </lineage>
</organism>
<dbReference type="Proteomes" id="UP000006023">
    <property type="component" value="Unassembled WGS sequence"/>
</dbReference>
<reference evidence="6 7" key="1">
    <citation type="submission" date="2011-11" db="EMBL/GenBank/DDBJ databases">
        <title>Whole genome shotgun sequence of Gordonia amarae NBRC 15530.</title>
        <authorList>
            <person name="Takarada H."/>
            <person name="Hosoyama A."/>
            <person name="Tsuchikane K."/>
            <person name="Katsumata H."/>
            <person name="Yamazaki S."/>
            <person name="Fujita N."/>
        </authorList>
    </citation>
    <scope>NUCLEOTIDE SEQUENCE [LARGE SCALE GENOMIC DNA]</scope>
    <source>
        <strain evidence="6 7">NBRC 15530</strain>
    </source>
</reference>
<evidence type="ECO:0000313" key="7">
    <source>
        <dbReference type="Proteomes" id="UP000006023"/>
    </source>
</evidence>
<dbReference type="Pfam" id="PF00149">
    <property type="entry name" value="Metallophos"/>
    <property type="match status" value="1"/>
</dbReference>
<sequence>MSGVFVVAHISDLHFDGSEYHRSRVEAVLRYINARADGIDALLITGDLVDRGTAAEYDDAFGTIHSPLPTLITIGNHDDREHYNDRFRQDPGRAHANSALTVNGVQLLLVDSSIPGRAPGYIDDADLDWLEAQLHDAEPGTPALIAFHHPPVDVHMPYMDTIRQTGEERLAELVDRYPNIVAFLCGHIHSAAVTTFAGRPLCIAPGVASTLNLPFEGSGVLNEGQPPGIAFHLIGDDNRIVTHFRAVIN</sequence>
<evidence type="ECO:0000313" key="6">
    <source>
        <dbReference type="EMBL" id="GAB06261.1"/>
    </source>
</evidence>
<protein>
    <submittedName>
        <fullName evidence="6">Putative 3',5'-cyclic-nucleotide phosphodiesterase</fullName>
    </submittedName>
</protein>
<gene>
    <name evidence="6" type="ORF">GOAMR_50_00330</name>
</gene>
<accession>G7GRN6</accession>
<dbReference type="AlphaFoldDB" id="G7GRN6"/>
<evidence type="ECO:0000256" key="4">
    <source>
        <dbReference type="ARBA" id="ARBA00025742"/>
    </source>
</evidence>
<dbReference type="GO" id="GO:0016787">
    <property type="term" value="F:hydrolase activity"/>
    <property type="evidence" value="ECO:0007669"/>
    <property type="project" value="UniProtKB-KW"/>
</dbReference>
<keyword evidence="2" id="KW-0378">Hydrolase</keyword>
<dbReference type="InterPro" id="IPR050884">
    <property type="entry name" value="CNP_phosphodiesterase-III"/>
</dbReference>
<dbReference type="GO" id="GO:0046872">
    <property type="term" value="F:metal ion binding"/>
    <property type="evidence" value="ECO:0007669"/>
    <property type="project" value="UniProtKB-KW"/>
</dbReference>
<feature type="domain" description="Calcineurin-like phosphoesterase" evidence="5">
    <location>
        <begin position="6"/>
        <end position="190"/>
    </location>
</feature>
<proteinExistence type="inferred from homology"/>
<dbReference type="PANTHER" id="PTHR42988:SF2">
    <property type="entry name" value="CYCLIC NUCLEOTIDE PHOSPHODIESTERASE CBUA0032-RELATED"/>
    <property type="match status" value="1"/>
</dbReference>
<evidence type="ECO:0000256" key="1">
    <source>
        <dbReference type="ARBA" id="ARBA00022723"/>
    </source>
</evidence>
<keyword evidence="1" id="KW-0479">Metal-binding</keyword>
<evidence type="ECO:0000259" key="5">
    <source>
        <dbReference type="Pfam" id="PF00149"/>
    </source>
</evidence>
<dbReference type="PANTHER" id="PTHR42988">
    <property type="entry name" value="PHOSPHOHYDROLASE"/>
    <property type="match status" value="1"/>
</dbReference>
<comment type="caution">
    <text evidence="6">The sequence shown here is derived from an EMBL/GenBank/DDBJ whole genome shotgun (WGS) entry which is preliminary data.</text>
</comment>
<name>G7GRN6_9ACTN</name>
<dbReference type="STRING" id="1075090.GOAMR_50_00330"/>
<dbReference type="SUPFAM" id="SSF56300">
    <property type="entry name" value="Metallo-dependent phosphatases"/>
    <property type="match status" value="1"/>
</dbReference>